<dbReference type="RefSeq" id="WP_185966693.1">
    <property type="nucleotide sequence ID" value="NZ_JACSRA010000004.1"/>
</dbReference>
<protein>
    <recommendedName>
        <fullName evidence="3">XRE family transcriptional regulator</fullName>
    </recommendedName>
</protein>
<keyword evidence="2" id="KW-1185">Reference proteome</keyword>
<evidence type="ECO:0000313" key="1">
    <source>
        <dbReference type="EMBL" id="MBD7910473.1"/>
    </source>
</evidence>
<evidence type="ECO:0000313" key="2">
    <source>
        <dbReference type="Proteomes" id="UP000627781"/>
    </source>
</evidence>
<dbReference type="EMBL" id="JACSRA010000004">
    <property type="protein sequence ID" value="MBD7910473.1"/>
    <property type="molecule type" value="Genomic_DNA"/>
</dbReference>
<reference evidence="1 2" key="1">
    <citation type="submission" date="2020-08" db="EMBL/GenBank/DDBJ databases">
        <title>A Genomic Blueprint of the Chicken Gut Microbiome.</title>
        <authorList>
            <person name="Gilroy R."/>
            <person name="Ravi A."/>
            <person name="Getino M."/>
            <person name="Pursley I."/>
            <person name="Horton D.L."/>
            <person name="Alikhan N.-F."/>
            <person name="Baker D."/>
            <person name="Gharbi K."/>
            <person name="Hall N."/>
            <person name="Watson M."/>
            <person name="Adriaenssens E.M."/>
            <person name="Foster-Nyarko E."/>
            <person name="Jarju S."/>
            <person name="Secka A."/>
            <person name="Antonio M."/>
            <person name="Oren A."/>
            <person name="Chaudhuri R."/>
            <person name="La Ragione R.M."/>
            <person name="Hildebrand F."/>
            <person name="Pallen M.J."/>
        </authorList>
    </citation>
    <scope>NUCLEOTIDE SEQUENCE [LARGE SCALE GENOMIC DNA]</scope>
    <source>
        <strain evidence="1 2">Sa3CVN1</strain>
    </source>
</reference>
<dbReference type="Proteomes" id="UP000627781">
    <property type="component" value="Unassembled WGS sequence"/>
</dbReference>
<sequence length="47" mass="5349">MDNNNCIPSLDNYVAKFMDETGCTFEEACDELGIKEDDFINKRTIKG</sequence>
<name>A0ABR8PQL9_9CLOT</name>
<gene>
    <name evidence="1" type="ORF">H9661_03780</name>
</gene>
<evidence type="ECO:0008006" key="3">
    <source>
        <dbReference type="Google" id="ProtNLM"/>
    </source>
</evidence>
<accession>A0ABR8PQL9</accession>
<organism evidence="1 2">
    <name type="scientific">Clostridium cibarium</name>
    <dbReference type="NCBI Taxonomy" id="2762247"/>
    <lineage>
        <taxon>Bacteria</taxon>
        <taxon>Bacillati</taxon>
        <taxon>Bacillota</taxon>
        <taxon>Clostridia</taxon>
        <taxon>Eubacteriales</taxon>
        <taxon>Clostridiaceae</taxon>
        <taxon>Clostridium</taxon>
    </lineage>
</organism>
<comment type="caution">
    <text evidence="1">The sequence shown here is derived from an EMBL/GenBank/DDBJ whole genome shotgun (WGS) entry which is preliminary data.</text>
</comment>
<proteinExistence type="predicted"/>